<dbReference type="EMBL" id="JABRWO010000005">
    <property type="protein sequence ID" value="MBA2114910.1"/>
    <property type="molecule type" value="Genomic_DNA"/>
</dbReference>
<name>A0A7V8V4Q2_9BACT</name>
<proteinExistence type="predicted"/>
<feature type="domain" description="DUF11" evidence="2">
    <location>
        <begin position="265"/>
        <end position="348"/>
    </location>
</feature>
<dbReference type="RefSeq" id="WP_207396376.1">
    <property type="nucleotide sequence ID" value="NZ_JABRWO010000005.1"/>
</dbReference>
<keyword evidence="4" id="KW-1185">Reference proteome</keyword>
<organism evidence="3 4">
    <name type="scientific">Bremerella alba</name>
    <dbReference type="NCBI Taxonomy" id="980252"/>
    <lineage>
        <taxon>Bacteria</taxon>
        <taxon>Pseudomonadati</taxon>
        <taxon>Planctomycetota</taxon>
        <taxon>Planctomycetia</taxon>
        <taxon>Pirellulales</taxon>
        <taxon>Pirellulaceae</taxon>
        <taxon>Bremerella</taxon>
    </lineage>
</organism>
<feature type="domain" description="DUF11" evidence="2">
    <location>
        <begin position="608"/>
        <end position="699"/>
    </location>
</feature>
<dbReference type="InterPro" id="IPR013783">
    <property type="entry name" value="Ig-like_fold"/>
</dbReference>
<evidence type="ECO:0000259" key="2">
    <source>
        <dbReference type="Pfam" id="PF01345"/>
    </source>
</evidence>
<protein>
    <recommendedName>
        <fullName evidence="2">DUF11 domain-containing protein</fullName>
    </recommendedName>
</protein>
<feature type="compositionally biased region" description="Low complexity" evidence="1">
    <location>
        <begin position="104"/>
        <end position="119"/>
    </location>
</feature>
<dbReference type="InterPro" id="IPR047589">
    <property type="entry name" value="DUF11_rpt"/>
</dbReference>
<sequence length="755" mass="79053">MMHRSAILGTAGLILLAALGHMVISGLMPQQEVSAETKKSVVHEFSTPAPSRFTAPESSVPLQPMPARISSQPMSSIDTGMRLTSGEESTQPSSRRRVTTSQLEAPTEVEPAPAANAPAGLPSSLDEALSRFRDNPVSIGSEPEQTKSAPELEAPADKQPPASPMPKPAAPTQANPYRFQPSSAANEAPAANGAASIGATPSAVKEDPKPELKPEPKPEPKPQSTSPQPTAIPRQTLSTVETPAPKPQPAPTSTALFTVNSPVVVVDAAGPKSLVIGKPSTYRIHARNMGDASARQVTIQMILPQGIQLQDLRGSLGSPRQVTSQSGMMAVQWDIPVLPAHSEGSLDLGLVATQTRPFELGMEVAYAPLSAKSSISVLEPKLDMVIDGPQDILFGDSQIFKVIAKNTGTGPAENVSITIMPIKKGQNPTVIDSIGTIAPGDQKVIELELTAKQAGTLALRAETSADNGLSAAAAHDVLVRRAELAVNAQGPGIKYAATTASYTVVVVNSGNAPASSILVEAQLPTGSKFVSASHGGTLDEASGRVTWNLPKLEAGTQQPLQVVSTLMVEGNNILQVSANADQGLSSRHEMITRVESVADLKLLVNDPTGPIPVGQEVEYEFSLNNRGTKEARGVKVTVSFGSGIEPVSVEGGKGTIQGDVVQLNTIPAVNAGQEIVVKVKARGRSEGNHTYRAEVRCDDPTTRLAIEESTHFYGAAIQTASPQMPATRFQQQPPAQAPTGNAPAPLSPTPFSRYQ</sequence>
<dbReference type="AlphaFoldDB" id="A0A7V8V4Q2"/>
<gene>
    <name evidence="3" type="ORF">HOV93_20800</name>
</gene>
<feature type="compositionally biased region" description="Basic and acidic residues" evidence="1">
    <location>
        <begin position="204"/>
        <end position="220"/>
    </location>
</feature>
<dbReference type="PANTHER" id="PTHR35902">
    <property type="entry name" value="S-LAYER DOMAIN-LIKE PROTEIN-RELATED"/>
    <property type="match status" value="1"/>
</dbReference>
<dbReference type="Proteomes" id="UP000551616">
    <property type="component" value="Unassembled WGS sequence"/>
</dbReference>
<evidence type="ECO:0000256" key="1">
    <source>
        <dbReference type="SAM" id="MobiDB-lite"/>
    </source>
</evidence>
<accession>A0A7V8V4Q2</accession>
<comment type="caution">
    <text evidence="3">The sequence shown here is derived from an EMBL/GenBank/DDBJ whole genome shotgun (WGS) entry which is preliminary data.</text>
</comment>
<feature type="domain" description="DUF11" evidence="2">
    <location>
        <begin position="497"/>
        <end position="580"/>
    </location>
</feature>
<feature type="compositionally biased region" description="Low complexity" evidence="1">
    <location>
        <begin position="181"/>
        <end position="199"/>
    </location>
</feature>
<feature type="region of interest" description="Disordered" evidence="1">
    <location>
        <begin position="722"/>
        <end position="755"/>
    </location>
</feature>
<feature type="region of interest" description="Disordered" evidence="1">
    <location>
        <begin position="135"/>
        <end position="231"/>
    </location>
</feature>
<evidence type="ECO:0000313" key="4">
    <source>
        <dbReference type="Proteomes" id="UP000551616"/>
    </source>
</evidence>
<dbReference type="Pfam" id="PF01345">
    <property type="entry name" value="DUF11"/>
    <property type="match status" value="3"/>
</dbReference>
<evidence type="ECO:0000313" key="3">
    <source>
        <dbReference type="EMBL" id="MBA2114910.1"/>
    </source>
</evidence>
<reference evidence="3 4" key="1">
    <citation type="submission" date="2020-05" db="EMBL/GenBank/DDBJ databases">
        <title>Bremerella alba sp. nov., a novel planctomycete isolated from the surface of the macroalga Fucus spiralis.</title>
        <authorList>
            <person name="Godinho O."/>
            <person name="Botelho R."/>
            <person name="Albuquerque L."/>
            <person name="Wiegand S."/>
            <person name="Da Costa M.S."/>
            <person name="Lobo-Da-Cunha A."/>
            <person name="Jogler C."/>
            <person name="Lage O.M."/>
        </authorList>
    </citation>
    <scope>NUCLEOTIDE SEQUENCE [LARGE SCALE GENOMIC DNA]</scope>
    <source>
        <strain evidence="3 4">FF15</strain>
    </source>
</reference>
<feature type="region of interest" description="Disordered" evidence="1">
    <location>
        <begin position="46"/>
        <end position="123"/>
    </location>
</feature>
<feature type="compositionally biased region" description="Polar residues" evidence="1">
    <location>
        <begin position="722"/>
        <end position="734"/>
    </location>
</feature>
<feature type="compositionally biased region" description="Polar residues" evidence="1">
    <location>
        <begin position="69"/>
        <end position="78"/>
    </location>
</feature>
<dbReference type="PANTHER" id="PTHR35902:SF6">
    <property type="entry name" value="CONSERVED WITHIN P. AEROPHILUM"/>
    <property type="match status" value="1"/>
</dbReference>
<dbReference type="InterPro" id="IPR001434">
    <property type="entry name" value="OmcB-like_DUF11"/>
</dbReference>
<dbReference type="Gene3D" id="2.60.40.10">
    <property type="entry name" value="Immunoglobulins"/>
    <property type="match status" value="2"/>
</dbReference>
<feature type="compositionally biased region" description="Polar residues" evidence="1">
    <location>
        <begin position="86"/>
        <end position="103"/>
    </location>
</feature>
<dbReference type="NCBIfam" id="TIGR01451">
    <property type="entry name" value="B_ant_repeat"/>
    <property type="match status" value="1"/>
</dbReference>